<sequence length="446" mass="51518">MPSSETRNWLEMPDEIMGGMILQRLDALEILTNTQKVCMNWRRICKDDPQMWKKIEICHRFDSFYTDDYIKNLSKQAVHRSHGELMDISLKGFYTDDLPDYISRCVLLCKKGMPPTFGASFVTVPRPAIHLYVLLVTIKTKLKFCKLFNMACYFAAYYLLLLFVGKFSYSFTHSEICCFLATLIDITCAHSSSKLNRLCLTGCSNIMDCGLINALERLPHLETLKLSYMSIRAEDINVIGQNCPQLKSFTLKKEFMDADGDVYAIADSMPTLCHLKLVDSTMENDDGIQAILNECPRLESLDLRGCPYLHLDGNLEKLCRERIKDFKYTIPEGYDDSEMEFAIYDMNLYVGREMPHEIMGAMILKRLDVVEILTSAEKVWTTWRMICKSPAMWKIIDLDFCSSVWYTKNDFEKLCMQAVHRSCRELIGIGLKCFGTDDLLDFISRW</sequence>
<name>A0AA38TZK7_9ASTR</name>
<dbReference type="InterPro" id="IPR036047">
    <property type="entry name" value="F-box-like_dom_sf"/>
</dbReference>
<evidence type="ECO:0000256" key="1">
    <source>
        <dbReference type="SAM" id="Phobius"/>
    </source>
</evidence>
<dbReference type="SUPFAM" id="SSF52047">
    <property type="entry name" value="RNI-like"/>
    <property type="match status" value="1"/>
</dbReference>
<dbReference type="InterPro" id="IPR032675">
    <property type="entry name" value="LRR_dom_sf"/>
</dbReference>
<keyword evidence="1" id="KW-1133">Transmembrane helix</keyword>
<dbReference type="Proteomes" id="UP001172457">
    <property type="component" value="Chromosome 1"/>
</dbReference>
<evidence type="ECO:0000313" key="2">
    <source>
        <dbReference type="EMBL" id="KAJ9566013.1"/>
    </source>
</evidence>
<comment type="caution">
    <text evidence="2">The sequence shown here is derived from an EMBL/GenBank/DDBJ whole genome shotgun (WGS) entry which is preliminary data.</text>
</comment>
<reference evidence="2" key="1">
    <citation type="submission" date="2023-03" db="EMBL/GenBank/DDBJ databases">
        <title>Chromosome-scale reference genome and RAD-based genetic map of yellow starthistle (Centaurea solstitialis) reveal putative structural variation and QTLs associated with invader traits.</title>
        <authorList>
            <person name="Reatini B."/>
            <person name="Cang F.A."/>
            <person name="Jiang Q."/>
            <person name="Mckibben M.T.W."/>
            <person name="Barker M.S."/>
            <person name="Rieseberg L.H."/>
            <person name="Dlugosch K.M."/>
        </authorList>
    </citation>
    <scope>NUCLEOTIDE SEQUENCE</scope>
    <source>
        <strain evidence="2">CAN-66</strain>
        <tissue evidence="2">Leaf</tissue>
    </source>
</reference>
<dbReference type="SUPFAM" id="SSF81383">
    <property type="entry name" value="F-box domain"/>
    <property type="match status" value="1"/>
</dbReference>
<accession>A0AA38TZK7</accession>
<proteinExistence type="predicted"/>
<dbReference type="CDD" id="cd22164">
    <property type="entry name" value="F-box_AtSKIP19-like"/>
    <property type="match status" value="1"/>
</dbReference>
<dbReference type="EMBL" id="JARYMX010000001">
    <property type="protein sequence ID" value="KAJ9566013.1"/>
    <property type="molecule type" value="Genomic_DNA"/>
</dbReference>
<keyword evidence="1" id="KW-0472">Membrane</keyword>
<keyword evidence="1" id="KW-0812">Transmembrane</keyword>
<evidence type="ECO:0000313" key="3">
    <source>
        <dbReference type="Proteomes" id="UP001172457"/>
    </source>
</evidence>
<dbReference type="PANTHER" id="PTHR38926:SF2">
    <property type="entry name" value="F-BOX_LRR-REPEAT PROTEIN 21-RELATED"/>
    <property type="match status" value="1"/>
</dbReference>
<dbReference type="AlphaFoldDB" id="A0AA38TZK7"/>
<organism evidence="2 3">
    <name type="scientific">Centaurea solstitialis</name>
    <name type="common">yellow star-thistle</name>
    <dbReference type="NCBI Taxonomy" id="347529"/>
    <lineage>
        <taxon>Eukaryota</taxon>
        <taxon>Viridiplantae</taxon>
        <taxon>Streptophyta</taxon>
        <taxon>Embryophyta</taxon>
        <taxon>Tracheophyta</taxon>
        <taxon>Spermatophyta</taxon>
        <taxon>Magnoliopsida</taxon>
        <taxon>eudicotyledons</taxon>
        <taxon>Gunneridae</taxon>
        <taxon>Pentapetalae</taxon>
        <taxon>asterids</taxon>
        <taxon>campanulids</taxon>
        <taxon>Asterales</taxon>
        <taxon>Asteraceae</taxon>
        <taxon>Carduoideae</taxon>
        <taxon>Cardueae</taxon>
        <taxon>Centaureinae</taxon>
        <taxon>Centaurea</taxon>
    </lineage>
</organism>
<gene>
    <name evidence="2" type="ORF">OSB04_001979</name>
</gene>
<dbReference type="Gene3D" id="3.80.10.10">
    <property type="entry name" value="Ribonuclease Inhibitor"/>
    <property type="match status" value="1"/>
</dbReference>
<dbReference type="Gene3D" id="1.20.1280.50">
    <property type="match status" value="1"/>
</dbReference>
<evidence type="ECO:0008006" key="4">
    <source>
        <dbReference type="Google" id="ProtNLM"/>
    </source>
</evidence>
<feature type="transmembrane region" description="Helical" evidence="1">
    <location>
        <begin position="147"/>
        <end position="169"/>
    </location>
</feature>
<protein>
    <recommendedName>
        <fullName evidence="4">F-box protein</fullName>
    </recommendedName>
</protein>
<dbReference type="PANTHER" id="PTHR38926">
    <property type="entry name" value="F-BOX DOMAIN CONTAINING PROTEIN, EXPRESSED"/>
    <property type="match status" value="1"/>
</dbReference>
<keyword evidence="3" id="KW-1185">Reference proteome</keyword>